<comment type="caution">
    <text evidence="1">The sequence shown here is derived from an EMBL/GenBank/DDBJ whole genome shotgun (WGS) entry which is preliminary data.</text>
</comment>
<organism evidence="1 2">
    <name type="scientific">Ophiocordyceps sinensis</name>
    <dbReference type="NCBI Taxonomy" id="72228"/>
    <lineage>
        <taxon>Eukaryota</taxon>
        <taxon>Fungi</taxon>
        <taxon>Dikarya</taxon>
        <taxon>Ascomycota</taxon>
        <taxon>Pezizomycotina</taxon>
        <taxon>Sordariomycetes</taxon>
        <taxon>Hypocreomycetidae</taxon>
        <taxon>Hypocreales</taxon>
        <taxon>Ophiocordycipitaceae</taxon>
        <taxon>Ophiocordyceps</taxon>
    </lineage>
</organism>
<name>A0A8H4PWP2_9HYPO</name>
<proteinExistence type="predicted"/>
<protein>
    <submittedName>
        <fullName evidence="1">Uncharacterized protein</fullName>
    </submittedName>
</protein>
<gene>
    <name evidence="1" type="ORF">G6O67_001061</name>
</gene>
<dbReference type="AlphaFoldDB" id="A0A8H4PWP2"/>
<sequence>MSFGTRELHKTLGPRMRPRTCTVSVDGVDCQRKILPEKGTVLYRSNLFRLPLLNSHPRLMTSLHCSNKVINLHGHVALDIGFVNR</sequence>
<evidence type="ECO:0000313" key="2">
    <source>
        <dbReference type="Proteomes" id="UP000557566"/>
    </source>
</evidence>
<evidence type="ECO:0000313" key="1">
    <source>
        <dbReference type="EMBL" id="KAF4511855.1"/>
    </source>
</evidence>
<keyword evidence="2" id="KW-1185">Reference proteome</keyword>
<dbReference type="EMBL" id="JAAVMX010000002">
    <property type="protein sequence ID" value="KAF4511855.1"/>
    <property type="molecule type" value="Genomic_DNA"/>
</dbReference>
<dbReference type="Proteomes" id="UP000557566">
    <property type="component" value="Unassembled WGS sequence"/>
</dbReference>
<reference evidence="1 2" key="1">
    <citation type="journal article" date="2020" name="Genome Biol. Evol.">
        <title>A new high-quality draft genome assembly of the Chinese cordyceps Ophiocordyceps sinensis.</title>
        <authorList>
            <person name="Shu R."/>
            <person name="Zhang J."/>
            <person name="Meng Q."/>
            <person name="Zhang H."/>
            <person name="Zhou G."/>
            <person name="Li M."/>
            <person name="Wu P."/>
            <person name="Zhao Y."/>
            <person name="Chen C."/>
            <person name="Qin Q."/>
        </authorList>
    </citation>
    <scope>NUCLEOTIDE SEQUENCE [LARGE SCALE GENOMIC DNA]</scope>
    <source>
        <strain evidence="1 2">IOZ07</strain>
    </source>
</reference>
<accession>A0A8H4PWP2</accession>